<keyword evidence="4" id="KW-0808">Transferase</keyword>
<evidence type="ECO:0000256" key="2">
    <source>
        <dbReference type="SAM" id="Phobius"/>
    </source>
</evidence>
<sequence length="341" mass="38945">MKWNTILYSLLFSGLGIFSFLLLTNYTNLPPQVTDMIHSPGALLFVIFAFNILGYFTLRISSWIDHIYSRNLRWKWKFIAVYMLVTLLFLLLNYGLLVAAKLMGGSEHPFIFQRGGIRILIIVSLVELVILGLLLANRSIKNALKLQQQAAELQKENNAARYTALQSQLNPHFLFNSLNTLIAEIEYNPTNAVRFTRNLSDVYRYVLQAQDKALTTLAEELEFIKSYLFLHEVRLGDCITCNIAISPEAMECQLPPLTLQLLVENVIKHNSINTNKPMEIKIRIKDYFLIISNPIHSKKNDMTSGVGLQNLSNRCKLMIGTDIVITNKNQIFTVKVPLIHE</sequence>
<comment type="caution">
    <text evidence="4">The sequence shown here is derived from an EMBL/GenBank/DDBJ whole genome shotgun (WGS) entry which is preliminary data.</text>
</comment>
<proteinExistence type="predicted"/>
<dbReference type="EMBL" id="QSUL01000017">
    <property type="protein sequence ID" value="RGN31635.1"/>
    <property type="molecule type" value="Genomic_DNA"/>
</dbReference>
<protein>
    <submittedName>
        <fullName evidence="4">Histidine kinase</fullName>
    </submittedName>
</protein>
<dbReference type="PANTHER" id="PTHR34220">
    <property type="entry name" value="SENSOR HISTIDINE KINASE YPDA"/>
    <property type="match status" value="1"/>
</dbReference>
<keyword evidence="4" id="KW-0418">Kinase</keyword>
<gene>
    <name evidence="4" type="ORF">DXB65_20285</name>
</gene>
<organism evidence="4 5">
    <name type="scientific">Bacteroides oleiciplenus</name>
    <dbReference type="NCBI Taxonomy" id="626931"/>
    <lineage>
        <taxon>Bacteria</taxon>
        <taxon>Pseudomonadati</taxon>
        <taxon>Bacteroidota</taxon>
        <taxon>Bacteroidia</taxon>
        <taxon>Bacteroidales</taxon>
        <taxon>Bacteroidaceae</taxon>
        <taxon>Bacteroides</taxon>
    </lineage>
</organism>
<feature type="transmembrane region" description="Helical" evidence="2">
    <location>
        <begin position="79"/>
        <end position="97"/>
    </location>
</feature>
<dbReference type="Proteomes" id="UP000260983">
    <property type="component" value="Unassembled WGS sequence"/>
</dbReference>
<evidence type="ECO:0000259" key="3">
    <source>
        <dbReference type="Pfam" id="PF06580"/>
    </source>
</evidence>
<evidence type="ECO:0000256" key="1">
    <source>
        <dbReference type="SAM" id="Coils"/>
    </source>
</evidence>
<feature type="domain" description="Signal transduction histidine kinase internal region" evidence="3">
    <location>
        <begin position="160"/>
        <end position="237"/>
    </location>
</feature>
<dbReference type="GO" id="GO:0000155">
    <property type="term" value="F:phosphorelay sensor kinase activity"/>
    <property type="evidence" value="ECO:0007669"/>
    <property type="project" value="InterPro"/>
</dbReference>
<keyword evidence="2" id="KW-1133">Transmembrane helix</keyword>
<evidence type="ECO:0000313" key="5">
    <source>
        <dbReference type="Proteomes" id="UP000260983"/>
    </source>
</evidence>
<accession>A0A3E5B2C0</accession>
<dbReference type="RefSeq" id="WP_117725385.1">
    <property type="nucleotide sequence ID" value="NZ_CAUGNI010000004.1"/>
</dbReference>
<dbReference type="Pfam" id="PF06580">
    <property type="entry name" value="His_kinase"/>
    <property type="match status" value="1"/>
</dbReference>
<dbReference type="AlphaFoldDB" id="A0A3E5B2C0"/>
<keyword evidence="2" id="KW-0812">Transmembrane</keyword>
<evidence type="ECO:0000313" key="4">
    <source>
        <dbReference type="EMBL" id="RGN31635.1"/>
    </source>
</evidence>
<dbReference type="PANTHER" id="PTHR34220:SF7">
    <property type="entry name" value="SENSOR HISTIDINE KINASE YPDA"/>
    <property type="match status" value="1"/>
</dbReference>
<feature type="transmembrane region" description="Helical" evidence="2">
    <location>
        <begin position="39"/>
        <end position="58"/>
    </location>
</feature>
<feature type="transmembrane region" description="Helical" evidence="2">
    <location>
        <begin position="7"/>
        <end position="27"/>
    </location>
</feature>
<keyword evidence="1" id="KW-0175">Coiled coil</keyword>
<dbReference type="InterPro" id="IPR050640">
    <property type="entry name" value="Bact_2-comp_sensor_kinase"/>
</dbReference>
<dbReference type="InterPro" id="IPR010559">
    <property type="entry name" value="Sig_transdc_His_kin_internal"/>
</dbReference>
<reference evidence="4 5" key="1">
    <citation type="submission" date="2018-08" db="EMBL/GenBank/DDBJ databases">
        <title>A genome reference for cultivated species of the human gut microbiota.</title>
        <authorList>
            <person name="Zou Y."/>
            <person name="Xue W."/>
            <person name="Luo G."/>
        </authorList>
    </citation>
    <scope>NUCLEOTIDE SEQUENCE [LARGE SCALE GENOMIC DNA]</scope>
    <source>
        <strain evidence="4 5">OM05-15BH</strain>
    </source>
</reference>
<dbReference type="GO" id="GO:0016020">
    <property type="term" value="C:membrane"/>
    <property type="evidence" value="ECO:0007669"/>
    <property type="project" value="InterPro"/>
</dbReference>
<feature type="coiled-coil region" evidence="1">
    <location>
        <begin position="136"/>
        <end position="163"/>
    </location>
</feature>
<name>A0A3E5B2C0_9BACE</name>
<feature type="transmembrane region" description="Helical" evidence="2">
    <location>
        <begin position="117"/>
        <end position="136"/>
    </location>
</feature>
<keyword evidence="2" id="KW-0472">Membrane</keyword>